<dbReference type="Proteomes" id="UP001345963">
    <property type="component" value="Unassembled WGS sequence"/>
</dbReference>
<evidence type="ECO:0000313" key="1">
    <source>
        <dbReference type="EMBL" id="MED6249852.1"/>
    </source>
</evidence>
<dbReference type="EMBL" id="JAHUTI010053589">
    <property type="protein sequence ID" value="MED6249852.1"/>
    <property type="molecule type" value="Genomic_DNA"/>
</dbReference>
<sequence length="111" mass="12397">MSNPRSRHSDILGDEHVLLVSLQTCTLSHLSSENINLESKQALFCVGLCLLWLVSSPVTSSSWLRGLHSGNCIPYPHQCSICFCFDSLNCLFRNSSCQTEPIRSSEHEPFV</sequence>
<reference evidence="1 2" key="1">
    <citation type="submission" date="2021-07" db="EMBL/GenBank/DDBJ databases">
        <authorList>
            <person name="Palmer J.M."/>
        </authorList>
    </citation>
    <scope>NUCLEOTIDE SEQUENCE [LARGE SCALE GENOMIC DNA]</scope>
    <source>
        <strain evidence="1 2">AT_MEX2019</strain>
        <tissue evidence="1">Muscle</tissue>
    </source>
</reference>
<proteinExistence type="predicted"/>
<evidence type="ECO:0000313" key="2">
    <source>
        <dbReference type="Proteomes" id="UP001345963"/>
    </source>
</evidence>
<name>A0ABU7BGR2_9TELE</name>
<organism evidence="1 2">
    <name type="scientific">Ataeniobius toweri</name>
    <dbReference type="NCBI Taxonomy" id="208326"/>
    <lineage>
        <taxon>Eukaryota</taxon>
        <taxon>Metazoa</taxon>
        <taxon>Chordata</taxon>
        <taxon>Craniata</taxon>
        <taxon>Vertebrata</taxon>
        <taxon>Euteleostomi</taxon>
        <taxon>Actinopterygii</taxon>
        <taxon>Neopterygii</taxon>
        <taxon>Teleostei</taxon>
        <taxon>Neoteleostei</taxon>
        <taxon>Acanthomorphata</taxon>
        <taxon>Ovalentaria</taxon>
        <taxon>Atherinomorphae</taxon>
        <taxon>Cyprinodontiformes</taxon>
        <taxon>Goodeidae</taxon>
        <taxon>Ataeniobius</taxon>
    </lineage>
</organism>
<accession>A0ABU7BGR2</accession>
<protein>
    <submittedName>
        <fullName evidence="1">Uncharacterized protein</fullName>
    </submittedName>
</protein>
<keyword evidence="2" id="KW-1185">Reference proteome</keyword>
<comment type="caution">
    <text evidence="1">The sequence shown here is derived from an EMBL/GenBank/DDBJ whole genome shotgun (WGS) entry which is preliminary data.</text>
</comment>
<gene>
    <name evidence="1" type="ORF">ATANTOWER_020738</name>
</gene>